<dbReference type="KEGG" id="npv:OHM77_12405"/>
<protein>
    <recommendedName>
        <fullName evidence="4">Tetratricopeptide repeat protein</fullName>
    </recommendedName>
</protein>
<feature type="repeat" description="TPR" evidence="1">
    <location>
        <begin position="547"/>
        <end position="580"/>
    </location>
</feature>
<dbReference type="InterPro" id="IPR011990">
    <property type="entry name" value="TPR-like_helical_dom_sf"/>
</dbReference>
<dbReference type="SUPFAM" id="SSF48452">
    <property type="entry name" value="TPR-like"/>
    <property type="match status" value="1"/>
</dbReference>
<evidence type="ECO:0000313" key="3">
    <source>
        <dbReference type="EMBL" id="WIM05468.1"/>
    </source>
</evidence>
<dbReference type="AlphaFoldDB" id="A0AA49FL29"/>
<feature type="transmembrane region" description="Helical" evidence="2">
    <location>
        <begin position="231"/>
        <end position="251"/>
    </location>
</feature>
<feature type="transmembrane region" description="Helical" evidence="2">
    <location>
        <begin position="334"/>
        <end position="354"/>
    </location>
</feature>
<proteinExistence type="predicted"/>
<keyword evidence="1" id="KW-0802">TPR repeat</keyword>
<feature type="transmembrane region" description="Helical" evidence="2">
    <location>
        <begin position="180"/>
        <end position="197"/>
    </location>
</feature>
<name>A0AA49FL29_9PROT</name>
<organism evidence="3">
    <name type="scientific">Candidatus Nitricoxidivorans perseverans</name>
    <dbReference type="NCBI Taxonomy" id="2975601"/>
    <lineage>
        <taxon>Bacteria</taxon>
        <taxon>Pseudomonadati</taxon>
        <taxon>Pseudomonadota</taxon>
        <taxon>Betaproteobacteria</taxon>
        <taxon>Nitrosomonadales</taxon>
        <taxon>Sterolibacteriaceae</taxon>
        <taxon>Candidatus Nitricoxidivorans</taxon>
    </lineage>
</organism>
<feature type="transmembrane region" description="Helical" evidence="2">
    <location>
        <begin position="309"/>
        <end position="327"/>
    </location>
</feature>
<accession>A0AA49FL29</accession>
<dbReference type="Proteomes" id="UP001234916">
    <property type="component" value="Chromosome"/>
</dbReference>
<dbReference type="InterPro" id="IPR019734">
    <property type="entry name" value="TPR_rpt"/>
</dbReference>
<feature type="transmembrane region" description="Helical" evidence="2">
    <location>
        <begin position="86"/>
        <end position="109"/>
    </location>
</feature>
<sequence>MFSRLLPPALLAGALAACYGLYSLAFGATFRFDDFPNLEGLANVRDWESALAFILTGKSSGIGRPLALAGFLINAPSWPSAPADFFYVNACLHLLNGALVAWFAFRLLVASRGFAGAVAQTHWPLAAVTIAALWLLNPLLLSTSMMAVQRMTLLSATCVLATLVAYLAARDRWLSGGGSLAAATMLAGILALGGGLGLLFKETAINLVIYVGLIEYLLLARDDDGQPLRIFRWCCVLVPLATIAGYVAWHWQGFMGTFAMRDFTVGERLLSAPRILSDYLLRSFVPLASRMGPFHDDFEASRGWLEPASTLWLAGFWIVLAAAAPALRRRHPVPAFAVLWFIGGHFLEAGPFALELYFEHRNYLPLFGPMLLVALLPFLLPMAFRRAAAALVAAFGLLLMAGLAQSASLWGRPFSAADVWAQAHPRSLRAVQYYAQSFFVRGEREKAAEIVAAASAAMPRSVGLVLSEVQLRCDLPGAAAIVSGLAGRAKDGAADAVFEFSALDTVSKLTSLLLEGKCPGLTVDDLLAITGAILDNAKYRSRGDSVGRLHYQRGKLYMNLRNLDSTIREFDAAFAADPDIDTLALTVGLLWDAGLDEEADRRLRDARGRMPANPILRRQWTEKLGGLERLTAGYRAP</sequence>
<feature type="transmembrane region" description="Helical" evidence="2">
    <location>
        <begin position="366"/>
        <end position="384"/>
    </location>
</feature>
<dbReference type="PROSITE" id="PS51257">
    <property type="entry name" value="PROKAR_LIPOPROTEIN"/>
    <property type="match status" value="1"/>
</dbReference>
<reference evidence="3" key="1">
    <citation type="journal article" date="2023" name="Nat. Microbiol.">
        <title>Enrichment and characterization of a nitric oxide-reducing microbial community in a continuous bioreactor.</title>
        <authorList>
            <person name="Garrido-Amador P."/>
            <person name="Stortenbeker N."/>
            <person name="Wessels H.J.C.T."/>
            <person name="Speth D.R."/>
            <person name="Garcia-Heredia I."/>
            <person name="Kartal B."/>
        </authorList>
    </citation>
    <scope>NUCLEOTIDE SEQUENCE</scope>
    <source>
        <strain evidence="3">MAG1</strain>
    </source>
</reference>
<keyword evidence="2" id="KW-0472">Membrane</keyword>
<evidence type="ECO:0000256" key="2">
    <source>
        <dbReference type="SAM" id="Phobius"/>
    </source>
</evidence>
<evidence type="ECO:0000256" key="1">
    <source>
        <dbReference type="PROSITE-ProRule" id="PRU00339"/>
    </source>
</evidence>
<dbReference type="PROSITE" id="PS50005">
    <property type="entry name" value="TPR"/>
    <property type="match status" value="1"/>
</dbReference>
<feature type="transmembrane region" description="Helical" evidence="2">
    <location>
        <begin position="391"/>
        <end position="410"/>
    </location>
</feature>
<dbReference type="EMBL" id="CP107246">
    <property type="protein sequence ID" value="WIM05468.1"/>
    <property type="molecule type" value="Genomic_DNA"/>
</dbReference>
<keyword evidence="2" id="KW-0812">Transmembrane</keyword>
<gene>
    <name evidence="3" type="ORF">OHM77_12405</name>
</gene>
<evidence type="ECO:0008006" key="4">
    <source>
        <dbReference type="Google" id="ProtNLM"/>
    </source>
</evidence>
<feature type="transmembrane region" description="Helical" evidence="2">
    <location>
        <begin position="203"/>
        <end position="219"/>
    </location>
</feature>
<keyword evidence="2" id="KW-1133">Transmembrane helix</keyword>
<feature type="transmembrane region" description="Helical" evidence="2">
    <location>
        <begin position="147"/>
        <end position="168"/>
    </location>
</feature>
<feature type="transmembrane region" description="Helical" evidence="2">
    <location>
        <begin position="121"/>
        <end position="141"/>
    </location>
</feature>